<name>A0A941DGD6_9BURK</name>
<gene>
    <name evidence="8" type="primary">cueR</name>
    <name evidence="8" type="ORF">KDM92_11140</name>
</gene>
<dbReference type="GO" id="GO:0045893">
    <property type="term" value="P:positive regulation of DNA-templated transcription"/>
    <property type="evidence" value="ECO:0007669"/>
    <property type="project" value="InterPro"/>
</dbReference>
<dbReference type="GO" id="GO:0005737">
    <property type="term" value="C:cytoplasm"/>
    <property type="evidence" value="ECO:0007669"/>
    <property type="project" value="UniProtKB-SubCell"/>
</dbReference>
<keyword evidence="2" id="KW-0963">Cytoplasm</keyword>
<comment type="caution">
    <text evidence="8">The sequence shown here is derived from an EMBL/GenBank/DDBJ whole genome shotgun (WGS) entry which is preliminary data.</text>
</comment>
<dbReference type="GO" id="GO:0003700">
    <property type="term" value="F:DNA-binding transcription factor activity"/>
    <property type="evidence" value="ECO:0007669"/>
    <property type="project" value="InterPro"/>
</dbReference>
<evidence type="ECO:0000256" key="1">
    <source>
        <dbReference type="ARBA" id="ARBA00004496"/>
    </source>
</evidence>
<dbReference type="GO" id="GO:0005507">
    <property type="term" value="F:copper ion binding"/>
    <property type="evidence" value="ECO:0007669"/>
    <property type="project" value="InterPro"/>
</dbReference>
<dbReference type="SMART" id="SM00422">
    <property type="entry name" value="HTH_MERR"/>
    <property type="match status" value="1"/>
</dbReference>
<reference evidence="8 9" key="1">
    <citation type="submission" date="2021-04" db="EMBL/GenBank/DDBJ databases">
        <title>novel species isolated from subtropical streams in China.</title>
        <authorList>
            <person name="Lu H."/>
        </authorList>
    </citation>
    <scope>NUCLEOTIDE SEQUENCE [LARGE SCALE GENOMIC DNA]</scope>
    <source>
        <strain evidence="8 9">BYS107W</strain>
    </source>
</reference>
<dbReference type="InterPro" id="IPR000551">
    <property type="entry name" value="MerR-type_HTH_dom"/>
</dbReference>
<dbReference type="Proteomes" id="UP000680158">
    <property type="component" value="Unassembled WGS sequence"/>
</dbReference>
<evidence type="ECO:0000256" key="6">
    <source>
        <dbReference type="SAM" id="MobiDB-lite"/>
    </source>
</evidence>
<feature type="domain" description="HTH merR-type" evidence="7">
    <location>
        <begin position="1"/>
        <end position="69"/>
    </location>
</feature>
<dbReference type="EMBL" id="JAGSPM010000006">
    <property type="protein sequence ID" value="MBR7747138.1"/>
    <property type="molecule type" value="Genomic_DNA"/>
</dbReference>
<dbReference type="CDD" id="cd01108">
    <property type="entry name" value="HTH_CueR"/>
    <property type="match status" value="1"/>
</dbReference>
<evidence type="ECO:0000313" key="8">
    <source>
        <dbReference type="EMBL" id="MBR7747138.1"/>
    </source>
</evidence>
<evidence type="ECO:0000256" key="3">
    <source>
        <dbReference type="ARBA" id="ARBA00023015"/>
    </source>
</evidence>
<dbReference type="InterPro" id="IPR009061">
    <property type="entry name" value="DNA-bd_dom_put_sf"/>
</dbReference>
<dbReference type="Gene3D" id="1.10.1660.10">
    <property type="match status" value="1"/>
</dbReference>
<dbReference type="Pfam" id="PF13411">
    <property type="entry name" value="MerR_1"/>
    <property type="match status" value="1"/>
</dbReference>
<evidence type="ECO:0000256" key="5">
    <source>
        <dbReference type="ARBA" id="ARBA00023163"/>
    </source>
</evidence>
<dbReference type="GO" id="GO:0003677">
    <property type="term" value="F:DNA binding"/>
    <property type="evidence" value="ECO:0007669"/>
    <property type="project" value="UniProtKB-KW"/>
</dbReference>
<keyword evidence="5" id="KW-0804">Transcription</keyword>
<evidence type="ECO:0000259" key="7">
    <source>
        <dbReference type="PROSITE" id="PS50937"/>
    </source>
</evidence>
<sequence>MNIGQVAKASGVSAKMIRYYESVGLIATADRTEAGYRQYSENDLHILGFIRRARDLGFSLERIQTLLGLWQDRSRQSAEVKKLAGSYIAELDAQIEKMMLIRQQLADLAQACHGDTRPDCPILDQLSDQTGKDKTDCKNTLS</sequence>
<dbReference type="RefSeq" id="WP_212684678.1">
    <property type="nucleotide sequence ID" value="NZ_JAGSPM010000006.1"/>
</dbReference>
<protein>
    <submittedName>
        <fullName evidence="8">Cu(I)-responsive transcriptional regulator</fullName>
    </submittedName>
</protein>
<evidence type="ECO:0000256" key="4">
    <source>
        <dbReference type="ARBA" id="ARBA00023125"/>
    </source>
</evidence>
<dbReference type="PANTHER" id="PTHR30204:SF94">
    <property type="entry name" value="HEAVY METAL-DEPENDENT TRANSCRIPTIONAL REGULATOR HI_0293-RELATED"/>
    <property type="match status" value="1"/>
</dbReference>
<feature type="compositionally biased region" description="Basic and acidic residues" evidence="6">
    <location>
        <begin position="130"/>
        <end position="142"/>
    </location>
</feature>
<dbReference type="NCBIfam" id="TIGR02044">
    <property type="entry name" value="CueR"/>
    <property type="match status" value="1"/>
</dbReference>
<dbReference type="PROSITE" id="PS50937">
    <property type="entry name" value="HTH_MERR_2"/>
    <property type="match status" value="1"/>
</dbReference>
<evidence type="ECO:0000313" key="9">
    <source>
        <dbReference type="Proteomes" id="UP000680158"/>
    </source>
</evidence>
<keyword evidence="4" id="KW-0238">DNA-binding</keyword>
<feature type="region of interest" description="Disordered" evidence="6">
    <location>
        <begin position="123"/>
        <end position="142"/>
    </location>
</feature>
<evidence type="ECO:0000256" key="2">
    <source>
        <dbReference type="ARBA" id="ARBA00022490"/>
    </source>
</evidence>
<accession>A0A941DGD6</accession>
<dbReference type="PROSITE" id="PS00552">
    <property type="entry name" value="HTH_MERR_1"/>
    <property type="match status" value="1"/>
</dbReference>
<dbReference type="PANTHER" id="PTHR30204">
    <property type="entry name" value="REDOX-CYCLING DRUG-SENSING TRANSCRIPTIONAL ACTIVATOR SOXR"/>
    <property type="match status" value="1"/>
</dbReference>
<keyword evidence="3" id="KW-0805">Transcription regulation</keyword>
<dbReference type="AlphaFoldDB" id="A0A941DGD6"/>
<comment type="subcellular location">
    <subcellularLocation>
        <location evidence="1">Cytoplasm</location>
    </subcellularLocation>
</comment>
<organism evidence="8 9">
    <name type="scientific">Undibacterium baiyunense</name>
    <dbReference type="NCBI Taxonomy" id="2828731"/>
    <lineage>
        <taxon>Bacteria</taxon>
        <taxon>Pseudomonadati</taxon>
        <taxon>Pseudomonadota</taxon>
        <taxon>Betaproteobacteria</taxon>
        <taxon>Burkholderiales</taxon>
        <taxon>Oxalobacteraceae</taxon>
        <taxon>Undibacterium</taxon>
    </lineage>
</organism>
<proteinExistence type="predicted"/>
<dbReference type="InterPro" id="IPR011789">
    <property type="entry name" value="CueR"/>
</dbReference>
<dbReference type="PRINTS" id="PR00040">
    <property type="entry name" value="HTHMERR"/>
</dbReference>
<dbReference type="InterPro" id="IPR047057">
    <property type="entry name" value="MerR_fam"/>
</dbReference>
<keyword evidence="9" id="KW-1185">Reference proteome</keyword>
<dbReference type="SUPFAM" id="SSF46955">
    <property type="entry name" value="Putative DNA-binding domain"/>
    <property type="match status" value="1"/>
</dbReference>